<protein>
    <submittedName>
        <fullName evidence="1">Uncharacterized protein</fullName>
    </submittedName>
</protein>
<reference evidence="1" key="1">
    <citation type="journal article" date="2015" name="Proc. Natl. Acad. Sci. U.S.A.">
        <title>Networks of energetic and metabolic interactions define dynamics in microbial communities.</title>
        <authorList>
            <person name="Embree M."/>
            <person name="Liu J.K."/>
            <person name="Al-Bassam M.M."/>
            <person name="Zengler K."/>
        </authorList>
    </citation>
    <scope>NUCLEOTIDE SEQUENCE</scope>
</reference>
<name>A0A0W8E8U5_9ZZZZ</name>
<dbReference type="AlphaFoldDB" id="A0A0W8E8U5"/>
<comment type="caution">
    <text evidence="1">The sequence shown here is derived from an EMBL/GenBank/DDBJ whole genome shotgun (WGS) entry which is preliminary data.</text>
</comment>
<organism evidence="1">
    <name type="scientific">hydrocarbon metagenome</name>
    <dbReference type="NCBI Taxonomy" id="938273"/>
    <lineage>
        <taxon>unclassified sequences</taxon>
        <taxon>metagenomes</taxon>
        <taxon>ecological metagenomes</taxon>
    </lineage>
</organism>
<dbReference type="EMBL" id="LNQE01001832">
    <property type="protein sequence ID" value="KUG04985.1"/>
    <property type="molecule type" value="Genomic_DNA"/>
</dbReference>
<gene>
    <name evidence="1" type="ORF">ASZ90_017594</name>
</gene>
<evidence type="ECO:0000313" key="1">
    <source>
        <dbReference type="EMBL" id="KUG04985.1"/>
    </source>
</evidence>
<proteinExistence type="predicted"/>
<sequence>MLDLDFAFFNLINRDKQGLFYQKGILDRLTPIFFSPRVKNLIELPDLNCQGCNIVLPLGQANMQVLEPSKQHLLFQRSYEVARDFQLQAMAVDRRLKDLLLEPAEGFSLVFGDNFIKALAYAIIKQSLSSRDISKLILVGEISGLAEFVEAVSNLNVPVSIQNPYPSRYEIMTYRLMYEKGNAVSNSQINPHKWEKGNLVIIFDSRYNNLSIGIPDVMLLKLTDESQGLAKQLELELSSKEVSPLLCNLAPIMETCLLAQEGFLTRGREQSMLIKEDRLSFRRLEELGNKAGIWHLFLDKVA</sequence>
<accession>A0A0W8E8U5</accession>